<evidence type="ECO:0000313" key="2">
    <source>
        <dbReference type="EMBL" id="RWR93686.1"/>
    </source>
</evidence>
<dbReference type="Pfam" id="PF10294">
    <property type="entry name" value="Methyltransf_16"/>
    <property type="match status" value="1"/>
</dbReference>
<dbReference type="Gene3D" id="3.40.50.150">
    <property type="entry name" value="Vaccinia Virus protein VP39"/>
    <property type="match status" value="1"/>
</dbReference>
<dbReference type="STRING" id="337451.A0A443PSE6"/>
<comment type="caution">
    <text evidence="2">The sequence shown here is derived from an EMBL/GenBank/DDBJ whole genome shotgun (WGS) entry which is preliminary data.</text>
</comment>
<accession>A0A443PSE6</accession>
<keyword evidence="3" id="KW-1185">Reference proteome</keyword>
<sequence>MSTSMEGEEAEEEIMDPSNPMCELLVAAFLAMEPTDCLISLAKECGGGSITKGVQRFVWDQCVNNVVGRNSVLNHSYIKNFLKKLIVTVESSGHDVLDRLYEQYACYMTSFKDDGLLKSNTRVCKSISFLFPNGRPGDRSSRPMKLVVPLQCSVNMLKGDTGCSIWPSSLFLSEYILSYPEIFSNKSCFEVGSGVGLVGISLSFVNASKVILSDGDLSTLGNMKSNLELNQLNAETLMPQIAFYNLNLIECKYLPWESASEEELQGIKPDIVLGADIIYDPSCVPHLVRVLAILLTPNEFRHHQANGRSRDGMMENFDNDRINDAYGEKYDFNQNGTREHPSINDCASFSKKDTSFQCDESELNCCRSNPQELKASNANGHGQGTLQVDASSSGASNGASNGGSQKKQGTVAYLATVIRNLNTFNCFLRLADEAHLSVVDLTETKQPLNLLPYMRSYDRSSIRLYAVSFSCN</sequence>
<evidence type="ECO:0000256" key="1">
    <source>
        <dbReference type="SAM" id="MobiDB-lite"/>
    </source>
</evidence>
<dbReference type="EMBL" id="QPKB01000010">
    <property type="protein sequence ID" value="RWR93686.1"/>
    <property type="molecule type" value="Genomic_DNA"/>
</dbReference>
<keyword evidence="2" id="KW-0489">Methyltransferase</keyword>
<feature type="region of interest" description="Disordered" evidence="1">
    <location>
        <begin position="376"/>
        <end position="406"/>
    </location>
</feature>
<dbReference type="OrthoDB" id="194386at2759"/>
<proteinExistence type="predicted"/>
<dbReference type="GO" id="GO:0032259">
    <property type="term" value="P:methylation"/>
    <property type="evidence" value="ECO:0007669"/>
    <property type="project" value="UniProtKB-KW"/>
</dbReference>
<feature type="compositionally biased region" description="Low complexity" evidence="1">
    <location>
        <begin position="390"/>
        <end position="404"/>
    </location>
</feature>
<dbReference type="InterPro" id="IPR029063">
    <property type="entry name" value="SAM-dependent_MTases_sf"/>
</dbReference>
<dbReference type="AlphaFoldDB" id="A0A443PSE6"/>
<dbReference type="SUPFAM" id="SSF53335">
    <property type="entry name" value="S-adenosyl-L-methionine-dependent methyltransferases"/>
    <property type="match status" value="1"/>
</dbReference>
<feature type="compositionally biased region" description="Polar residues" evidence="1">
    <location>
        <begin position="376"/>
        <end position="389"/>
    </location>
</feature>
<dbReference type="Proteomes" id="UP000283530">
    <property type="component" value="Unassembled WGS sequence"/>
</dbReference>
<gene>
    <name evidence="2" type="ORF">CKAN_02295100</name>
</gene>
<dbReference type="GO" id="GO:0008168">
    <property type="term" value="F:methyltransferase activity"/>
    <property type="evidence" value="ECO:0007669"/>
    <property type="project" value="UniProtKB-KW"/>
</dbReference>
<evidence type="ECO:0000313" key="3">
    <source>
        <dbReference type="Proteomes" id="UP000283530"/>
    </source>
</evidence>
<protein>
    <submittedName>
        <fullName evidence="2">Protein-lysine N-methyltransferase EEF2KMT isoform X3</fullName>
    </submittedName>
</protein>
<name>A0A443PSE6_9MAGN</name>
<dbReference type="InterPro" id="IPR019410">
    <property type="entry name" value="Methyltransf_16"/>
</dbReference>
<dbReference type="PANTHER" id="PTHR14614">
    <property type="entry name" value="HEPATOCELLULAR CARCINOMA-ASSOCIATED ANTIGEN"/>
    <property type="match status" value="1"/>
</dbReference>
<dbReference type="PANTHER" id="PTHR14614:SF130">
    <property type="entry name" value="PROTEIN-LYSINE N-METHYLTRANSFERASE EEF2KMT"/>
    <property type="match status" value="1"/>
</dbReference>
<reference evidence="2 3" key="1">
    <citation type="journal article" date="2019" name="Nat. Plants">
        <title>Stout camphor tree genome fills gaps in understanding of flowering plant genome evolution.</title>
        <authorList>
            <person name="Chaw S.M."/>
            <person name="Liu Y.C."/>
            <person name="Wu Y.W."/>
            <person name="Wang H.Y."/>
            <person name="Lin C.I."/>
            <person name="Wu C.S."/>
            <person name="Ke H.M."/>
            <person name="Chang L.Y."/>
            <person name="Hsu C.Y."/>
            <person name="Yang H.T."/>
            <person name="Sudianto E."/>
            <person name="Hsu M.H."/>
            <person name="Wu K.P."/>
            <person name="Wang L.N."/>
            <person name="Leebens-Mack J.H."/>
            <person name="Tsai I.J."/>
        </authorList>
    </citation>
    <scope>NUCLEOTIDE SEQUENCE [LARGE SCALE GENOMIC DNA]</scope>
    <source>
        <strain evidence="3">cv. Chaw 1501</strain>
        <tissue evidence="2">Young leaves</tissue>
    </source>
</reference>
<keyword evidence="2" id="KW-0808">Transferase</keyword>
<organism evidence="2 3">
    <name type="scientific">Cinnamomum micranthum f. kanehirae</name>
    <dbReference type="NCBI Taxonomy" id="337451"/>
    <lineage>
        <taxon>Eukaryota</taxon>
        <taxon>Viridiplantae</taxon>
        <taxon>Streptophyta</taxon>
        <taxon>Embryophyta</taxon>
        <taxon>Tracheophyta</taxon>
        <taxon>Spermatophyta</taxon>
        <taxon>Magnoliopsida</taxon>
        <taxon>Magnoliidae</taxon>
        <taxon>Laurales</taxon>
        <taxon>Lauraceae</taxon>
        <taxon>Cinnamomum</taxon>
    </lineage>
</organism>